<keyword evidence="4" id="KW-1185">Reference proteome</keyword>
<feature type="compositionally biased region" description="Low complexity" evidence="2">
    <location>
        <begin position="243"/>
        <end position="271"/>
    </location>
</feature>
<comment type="caution">
    <text evidence="3">The sequence shown here is derived from an EMBL/GenBank/DDBJ whole genome shotgun (WGS) entry which is preliminary data.</text>
</comment>
<dbReference type="AlphaFoldDB" id="A0A550C0H0"/>
<feature type="compositionally biased region" description="Acidic residues" evidence="2">
    <location>
        <begin position="430"/>
        <end position="443"/>
    </location>
</feature>
<feature type="region of interest" description="Disordered" evidence="2">
    <location>
        <begin position="138"/>
        <end position="209"/>
    </location>
</feature>
<organism evidence="3 4">
    <name type="scientific">Schizophyllum amplum</name>
    <dbReference type="NCBI Taxonomy" id="97359"/>
    <lineage>
        <taxon>Eukaryota</taxon>
        <taxon>Fungi</taxon>
        <taxon>Dikarya</taxon>
        <taxon>Basidiomycota</taxon>
        <taxon>Agaricomycotina</taxon>
        <taxon>Agaricomycetes</taxon>
        <taxon>Agaricomycetidae</taxon>
        <taxon>Agaricales</taxon>
        <taxon>Schizophyllaceae</taxon>
        <taxon>Schizophyllum</taxon>
    </lineage>
</organism>
<dbReference type="STRING" id="97359.A0A550C0H0"/>
<dbReference type="EMBL" id="VDMD01000037">
    <property type="protein sequence ID" value="TRM58299.1"/>
    <property type="molecule type" value="Genomic_DNA"/>
</dbReference>
<feature type="region of interest" description="Disordered" evidence="2">
    <location>
        <begin position="369"/>
        <end position="443"/>
    </location>
</feature>
<evidence type="ECO:0000313" key="3">
    <source>
        <dbReference type="EMBL" id="TRM58299.1"/>
    </source>
</evidence>
<feature type="compositionally biased region" description="Polar residues" evidence="2">
    <location>
        <begin position="140"/>
        <end position="150"/>
    </location>
</feature>
<dbReference type="OrthoDB" id="2162994at2759"/>
<protein>
    <submittedName>
        <fullName evidence="3">Uncharacterized protein</fullName>
    </submittedName>
</protein>
<feature type="compositionally biased region" description="Basic and acidic residues" evidence="2">
    <location>
        <begin position="412"/>
        <end position="429"/>
    </location>
</feature>
<accession>A0A550C0H0</accession>
<proteinExistence type="predicted"/>
<feature type="compositionally biased region" description="Low complexity" evidence="2">
    <location>
        <begin position="392"/>
        <end position="410"/>
    </location>
</feature>
<evidence type="ECO:0000256" key="2">
    <source>
        <dbReference type="SAM" id="MobiDB-lite"/>
    </source>
</evidence>
<feature type="region of interest" description="Disordered" evidence="2">
    <location>
        <begin position="226"/>
        <end position="283"/>
    </location>
</feature>
<sequence length="471" mass="49920">MTPAPSQTMEALQVLTNAMHEAEALSARLADETAARRAAERARDDALADLAHFQRERAADTTRTQLERALQECASLRQRLSAIGSIVGAASPPVAPPVPCHASMDPLMRGLELPPPHPSQAPTPSYYGAMPSRMPLISPASYTHPSSPRSGSILPSVPSRANTISPPTSPPESGIRSTVVNLGVRRARSPSTEGEPPAKRQHSSTVQQVIRLPSVGFEVDVNIAQETDRTELDRSASAPQRGALSAPHSRLSSPLPSMPSSPEEQPAASPAPEVPVPAPDFKPQVITTPSATILLNAEGKRICGECGTPGREIDGKCVEKWGPGPKGRGTVCSKCRKKMRAYEKRTKIGSINPTVAKLSPLSDDELLELGSRPVSRARQSLKESGSRGNAGRLASSTARTKAAARLSLSRGRSPDEGTARIATLRHDVDGQEDELMEEEDGGEDELVDNDEFMAAVDAAEAGVGPEDAFSP</sequence>
<feature type="coiled-coil region" evidence="1">
    <location>
        <begin position="12"/>
        <end position="79"/>
    </location>
</feature>
<evidence type="ECO:0000256" key="1">
    <source>
        <dbReference type="SAM" id="Coils"/>
    </source>
</evidence>
<reference evidence="3 4" key="1">
    <citation type="journal article" date="2019" name="New Phytol.">
        <title>Comparative genomics reveals unique wood-decay strategies and fruiting body development in the Schizophyllaceae.</title>
        <authorList>
            <person name="Almasi E."/>
            <person name="Sahu N."/>
            <person name="Krizsan K."/>
            <person name="Balint B."/>
            <person name="Kovacs G.M."/>
            <person name="Kiss B."/>
            <person name="Cseklye J."/>
            <person name="Drula E."/>
            <person name="Henrissat B."/>
            <person name="Nagy I."/>
            <person name="Chovatia M."/>
            <person name="Adam C."/>
            <person name="LaButti K."/>
            <person name="Lipzen A."/>
            <person name="Riley R."/>
            <person name="Grigoriev I.V."/>
            <person name="Nagy L.G."/>
        </authorList>
    </citation>
    <scope>NUCLEOTIDE SEQUENCE [LARGE SCALE GENOMIC DNA]</scope>
    <source>
        <strain evidence="3 4">NL-1724</strain>
    </source>
</reference>
<name>A0A550C0H0_9AGAR</name>
<gene>
    <name evidence="3" type="ORF">BD626DRAFT_573726</name>
</gene>
<keyword evidence="1" id="KW-0175">Coiled coil</keyword>
<evidence type="ECO:0000313" key="4">
    <source>
        <dbReference type="Proteomes" id="UP000320762"/>
    </source>
</evidence>
<dbReference type="Proteomes" id="UP000320762">
    <property type="component" value="Unassembled WGS sequence"/>
</dbReference>